<evidence type="ECO:0000256" key="2">
    <source>
        <dbReference type="SAM" id="SignalP"/>
    </source>
</evidence>
<dbReference type="EMBL" id="CP136921">
    <property type="protein sequence ID" value="WOO31730.1"/>
    <property type="molecule type" value="Genomic_DNA"/>
</dbReference>
<evidence type="ECO:0000256" key="1">
    <source>
        <dbReference type="ARBA" id="ARBA00022729"/>
    </source>
</evidence>
<gene>
    <name evidence="3" type="ORF">P4826_15145</name>
</gene>
<dbReference type="PANTHER" id="PTHR30006">
    <property type="entry name" value="THIAMINE-BINDING PERIPLASMIC PROTEIN-RELATED"/>
    <property type="match status" value="1"/>
</dbReference>
<dbReference type="Proteomes" id="UP001303211">
    <property type="component" value="Chromosome"/>
</dbReference>
<dbReference type="InterPro" id="IPR006059">
    <property type="entry name" value="SBP"/>
</dbReference>
<reference evidence="3 4" key="1">
    <citation type="submission" date="2023-03" db="EMBL/GenBank/DDBJ databases">
        <title>Diaphorobacter basophil sp. nov., isolated from a sewage-treatment plant.</title>
        <authorList>
            <person name="Yang K."/>
        </authorList>
    </citation>
    <scope>NUCLEOTIDE SEQUENCE [LARGE SCALE GENOMIC DNA]</scope>
    <source>
        <strain evidence="3 4">Y-1</strain>
    </source>
</reference>
<feature type="signal peptide" evidence="2">
    <location>
        <begin position="1"/>
        <end position="21"/>
    </location>
</feature>
<dbReference type="SUPFAM" id="SSF53850">
    <property type="entry name" value="Periplasmic binding protein-like II"/>
    <property type="match status" value="1"/>
</dbReference>
<organism evidence="3 4">
    <name type="scientific">Diaphorobacter limosus</name>
    <dbReference type="NCBI Taxonomy" id="3036128"/>
    <lineage>
        <taxon>Bacteria</taxon>
        <taxon>Pseudomonadati</taxon>
        <taxon>Pseudomonadota</taxon>
        <taxon>Betaproteobacteria</taxon>
        <taxon>Burkholderiales</taxon>
        <taxon>Comamonadaceae</taxon>
        <taxon>Diaphorobacter</taxon>
    </lineage>
</organism>
<keyword evidence="1 2" id="KW-0732">Signal</keyword>
<evidence type="ECO:0000313" key="3">
    <source>
        <dbReference type="EMBL" id="WOO31730.1"/>
    </source>
</evidence>
<proteinExistence type="predicted"/>
<dbReference type="RefSeq" id="WP_317701204.1">
    <property type="nucleotide sequence ID" value="NZ_CP136921.1"/>
</dbReference>
<sequence length="370" mass="40384">MSLRVWLGACLLLLTLAVAQAAQQEGYPVEYAATVAAARREGQVVVYASTDTRAAQPLIDDFQALYPGVAVRYHEGDSMGIYQRFLQESSDGLPGADVLWSSAMDLQMKLVNDGHALAYASPERAALPDWAVWRNEAYGTTLEPVGFAYNKELLAKGEVPRTHADFIRLLRAQPQRLHGRVATYDLENSGLGFLVATQDARASGMLWEVGRELGRLKARQMTSTAAMLDSIAAGESLLAYNLLGSYAGEKMRAHPAIGFVYPVDYTLVGSRIAFIHRRAAHPNAARLWLDYLLSRRGQSLLASQAGLIALRSGIQGAQTAAALQQEAAGNLRPIGIGPSLITYLDRHKRQDFLRRWQQALPPPGAESQGK</sequence>
<feature type="chain" id="PRO_5046134532" evidence="2">
    <location>
        <begin position="22"/>
        <end position="370"/>
    </location>
</feature>
<dbReference type="PANTHER" id="PTHR30006:SF25">
    <property type="entry name" value="PHOSPHOGLYCERATE TRANSPORT REGULATORY PROTEIN PGTC"/>
    <property type="match status" value="1"/>
</dbReference>
<accession>A0ABZ0J2D7</accession>
<dbReference type="Pfam" id="PF01547">
    <property type="entry name" value="SBP_bac_1"/>
    <property type="match status" value="1"/>
</dbReference>
<evidence type="ECO:0000313" key="4">
    <source>
        <dbReference type="Proteomes" id="UP001303211"/>
    </source>
</evidence>
<name>A0ABZ0J2D7_9BURK</name>
<dbReference type="Gene3D" id="3.40.190.10">
    <property type="entry name" value="Periplasmic binding protein-like II"/>
    <property type="match status" value="2"/>
</dbReference>
<keyword evidence="4" id="KW-1185">Reference proteome</keyword>
<protein>
    <submittedName>
        <fullName evidence="3">ABC transporter substrate-binding protein</fullName>
    </submittedName>
</protein>